<sequence>MKYARICIDVLKSFVQIEFYNDDGLQLESRSFSNVKIIEVHGVVRLDLDSVKLSKDVLCVFSEGIYKITFTEGALKVG</sequence>
<name>A0A7C4FGQ7_9CREN</name>
<organism evidence="1">
    <name type="scientific">Ignisphaera aggregans</name>
    <dbReference type="NCBI Taxonomy" id="334771"/>
    <lineage>
        <taxon>Archaea</taxon>
        <taxon>Thermoproteota</taxon>
        <taxon>Thermoprotei</taxon>
        <taxon>Desulfurococcales</taxon>
        <taxon>Desulfurococcaceae</taxon>
        <taxon>Ignisphaera</taxon>
    </lineage>
</organism>
<gene>
    <name evidence="1" type="ORF">ENV14_02885</name>
</gene>
<dbReference type="EMBL" id="DTFF01000024">
    <property type="protein sequence ID" value="HGI87329.1"/>
    <property type="molecule type" value="Genomic_DNA"/>
</dbReference>
<reference evidence="1" key="1">
    <citation type="journal article" date="2020" name="mSystems">
        <title>Genome- and Community-Level Interaction Insights into Carbon Utilization and Element Cycling Functions of Hydrothermarchaeota in Hydrothermal Sediment.</title>
        <authorList>
            <person name="Zhou Z."/>
            <person name="Liu Y."/>
            <person name="Xu W."/>
            <person name="Pan J."/>
            <person name="Luo Z.H."/>
            <person name="Li M."/>
        </authorList>
    </citation>
    <scope>NUCLEOTIDE SEQUENCE [LARGE SCALE GENOMIC DNA]</scope>
    <source>
        <strain evidence="1">SpSt-732</strain>
    </source>
</reference>
<accession>A0A7C4FGQ7</accession>
<protein>
    <submittedName>
        <fullName evidence="1">Uncharacterized protein</fullName>
    </submittedName>
</protein>
<proteinExistence type="predicted"/>
<dbReference type="AlphaFoldDB" id="A0A7C4FGQ7"/>
<evidence type="ECO:0000313" key="1">
    <source>
        <dbReference type="EMBL" id="HGI87329.1"/>
    </source>
</evidence>
<comment type="caution">
    <text evidence="1">The sequence shown here is derived from an EMBL/GenBank/DDBJ whole genome shotgun (WGS) entry which is preliminary data.</text>
</comment>